<feature type="compositionally biased region" description="Low complexity" evidence="1">
    <location>
        <begin position="235"/>
        <end position="263"/>
    </location>
</feature>
<evidence type="ECO:0000313" key="2">
    <source>
        <dbReference type="EMBL" id="RVX73748.1"/>
    </source>
</evidence>
<name>A0A438NDI0_EXOME</name>
<feature type="compositionally biased region" description="Polar residues" evidence="1">
    <location>
        <begin position="61"/>
        <end position="79"/>
    </location>
</feature>
<dbReference type="EMBL" id="NAJM01000006">
    <property type="protein sequence ID" value="RVX73748.1"/>
    <property type="molecule type" value="Genomic_DNA"/>
</dbReference>
<accession>A0A438NDI0</accession>
<dbReference type="VEuPathDB" id="FungiDB:PV10_02568"/>
<reference evidence="2 3" key="1">
    <citation type="submission" date="2017-03" db="EMBL/GenBank/DDBJ databases">
        <title>Genomes of endolithic fungi from Antarctica.</title>
        <authorList>
            <person name="Coleine C."/>
            <person name="Masonjones S."/>
            <person name="Stajich J.E."/>
        </authorList>
    </citation>
    <scope>NUCLEOTIDE SEQUENCE [LARGE SCALE GENOMIC DNA]</scope>
    <source>
        <strain evidence="2 3">CCFEE 6314</strain>
    </source>
</reference>
<feature type="compositionally biased region" description="Polar residues" evidence="1">
    <location>
        <begin position="169"/>
        <end position="180"/>
    </location>
</feature>
<comment type="caution">
    <text evidence="2">The sequence shown here is derived from an EMBL/GenBank/DDBJ whole genome shotgun (WGS) entry which is preliminary data.</text>
</comment>
<proteinExistence type="predicted"/>
<dbReference type="OrthoDB" id="3521097at2759"/>
<sequence length="581" mass="63948">MNQTFGPLTYRSQPFSPPSSICSNDSQDQSDKSDIESTDEDDSTVVDTLFHVTRPNPSPPQWNNFPPTGTTSKAEASRPTFSKSRLPFFPLQALYPRVSALLSRSQLDVNQRLRFDDLAIPPKNLVGDQVIDIYSDTSPLPSILNLVPTSWKDSGFETQGGVEIGAQFLQANRTKPTTSPRDSKPTKCNDLPLHRDYDPSQTLAHIKERGDTRDLPTPQVPDSQYPLPPRASVLAPSPRATAFASPAATPAPSTQPSTASHSTITPGQTLVTTLHSVPGAYIPKRLWACPWWKKDPIGHHNCRTYKVERIDSVMRHHATEKHADDLTPEIVKRLNAIGRQPSAEARWKASYMAIHGDGSANVPSCYWTESIHDLEVREVINRTVTSARVGGLTPEQFMLQIQELAHEELQDSLEMAHSRYARMLSTALTRAPSLGYEGHNATQSGLVPPPSEPAINSYFPEDSIPNSYIVNEVPYVVNIPSSSMEHPAPFPDYLQESPFVPLYQDFMDWLTGTDGFQHSVFSPQLGQSAPSYVAPAEVQRSENNAMGFGDLTPPSTQRSDSSGDPKAPSPDSGYVSERNVG</sequence>
<organism evidence="2 3">
    <name type="scientific">Exophiala mesophila</name>
    <name type="common">Black yeast-like fungus</name>
    <dbReference type="NCBI Taxonomy" id="212818"/>
    <lineage>
        <taxon>Eukaryota</taxon>
        <taxon>Fungi</taxon>
        <taxon>Dikarya</taxon>
        <taxon>Ascomycota</taxon>
        <taxon>Pezizomycotina</taxon>
        <taxon>Eurotiomycetes</taxon>
        <taxon>Chaetothyriomycetidae</taxon>
        <taxon>Chaetothyriales</taxon>
        <taxon>Herpotrichiellaceae</taxon>
        <taxon>Exophiala</taxon>
    </lineage>
</organism>
<protein>
    <submittedName>
        <fullName evidence="2">Uncharacterized protein</fullName>
    </submittedName>
</protein>
<evidence type="ECO:0000256" key="1">
    <source>
        <dbReference type="SAM" id="MobiDB-lite"/>
    </source>
</evidence>
<feature type="compositionally biased region" description="Polar residues" evidence="1">
    <location>
        <begin position="1"/>
        <end position="22"/>
    </location>
</feature>
<feature type="compositionally biased region" description="Basic and acidic residues" evidence="1">
    <location>
        <begin position="181"/>
        <end position="198"/>
    </location>
</feature>
<feature type="compositionally biased region" description="Polar residues" evidence="1">
    <location>
        <begin position="553"/>
        <end position="562"/>
    </location>
</feature>
<evidence type="ECO:0000313" key="3">
    <source>
        <dbReference type="Proteomes" id="UP000288859"/>
    </source>
</evidence>
<feature type="region of interest" description="Disordered" evidence="1">
    <location>
        <begin position="542"/>
        <end position="581"/>
    </location>
</feature>
<gene>
    <name evidence="2" type="ORF">B0A52_02638</name>
</gene>
<dbReference type="Proteomes" id="UP000288859">
    <property type="component" value="Unassembled WGS sequence"/>
</dbReference>
<dbReference type="AlphaFoldDB" id="A0A438NDI0"/>
<feature type="region of interest" description="Disordered" evidence="1">
    <location>
        <begin position="1"/>
        <end position="79"/>
    </location>
</feature>
<feature type="region of interest" description="Disordered" evidence="1">
    <location>
        <begin position="167"/>
        <end position="264"/>
    </location>
</feature>
<feature type="compositionally biased region" description="Basic and acidic residues" evidence="1">
    <location>
        <begin position="205"/>
        <end position="214"/>
    </location>
</feature>